<dbReference type="EMBL" id="GGEC01074903">
    <property type="protein sequence ID" value="MBX55387.1"/>
    <property type="molecule type" value="Transcribed_RNA"/>
</dbReference>
<proteinExistence type="predicted"/>
<keyword evidence="1" id="KW-1133">Transmembrane helix</keyword>
<dbReference type="AlphaFoldDB" id="A0A2P2PKY3"/>
<sequence>MGYLSVAGLRGDVYACVYCFGITCGYLYVGSLAFPYSINISSKKRVSGRRCGGDIFSLFLFHIHIYSQRL</sequence>
<accession>A0A2P2PKY3</accession>
<protein>
    <submittedName>
        <fullName evidence="2">Uncharacterized protein</fullName>
    </submittedName>
</protein>
<keyword evidence="1" id="KW-0812">Transmembrane</keyword>
<feature type="transmembrane region" description="Helical" evidence="1">
    <location>
        <begin position="12"/>
        <end position="36"/>
    </location>
</feature>
<evidence type="ECO:0000313" key="2">
    <source>
        <dbReference type="EMBL" id="MBX55387.1"/>
    </source>
</evidence>
<organism evidence="2">
    <name type="scientific">Rhizophora mucronata</name>
    <name type="common">Asiatic mangrove</name>
    <dbReference type="NCBI Taxonomy" id="61149"/>
    <lineage>
        <taxon>Eukaryota</taxon>
        <taxon>Viridiplantae</taxon>
        <taxon>Streptophyta</taxon>
        <taxon>Embryophyta</taxon>
        <taxon>Tracheophyta</taxon>
        <taxon>Spermatophyta</taxon>
        <taxon>Magnoliopsida</taxon>
        <taxon>eudicotyledons</taxon>
        <taxon>Gunneridae</taxon>
        <taxon>Pentapetalae</taxon>
        <taxon>rosids</taxon>
        <taxon>fabids</taxon>
        <taxon>Malpighiales</taxon>
        <taxon>Rhizophoraceae</taxon>
        <taxon>Rhizophora</taxon>
    </lineage>
</organism>
<name>A0A2P2PKY3_RHIMU</name>
<keyword evidence="1" id="KW-0472">Membrane</keyword>
<reference evidence="2" key="1">
    <citation type="submission" date="2018-02" db="EMBL/GenBank/DDBJ databases">
        <title>Rhizophora mucronata_Transcriptome.</title>
        <authorList>
            <person name="Meera S.P."/>
            <person name="Sreeshan A."/>
            <person name="Augustine A."/>
        </authorList>
    </citation>
    <scope>NUCLEOTIDE SEQUENCE</scope>
    <source>
        <tissue evidence="2">Leaf</tissue>
    </source>
</reference>
<evidence type="ECO:0000256" key="1">
    <source>
        <dbReference type="SAM" id="Phobius"/>
    </source>
</evidence>